<dbReference type="Pfam" id="PF08746">
    <property type="entry name" value="zf-RING-like"/>
    <property type="match status" value="1"/>
</dbReference>
<evidence type="ECO:0000256" key="11">
    <source>
        <dbReference type="ARBA" id="ARBA00022771"/>
    </source>
</evidence>
<evidence type="ECO:0000256" key="13">
    <source>
        <dbReference type="ARBA" id="ARBA00022833"/>
    </source>
</evidence>
<dbReference type="InterPro" id="IPR036388">
    <property type="entry name" value="WH-like_DNA-bd_sf"/>
</dbReference>
<dbReference type="PANTHER" id="PTHR20973:SF0">
    <property type="entry name" value="NON-STRUCTURAL MAINTENANCE OF CHROMOSOMES ELEMENT 1 HOMOLOG"/>
    <property type="match status" value="1"/>
</dbReference>
<feature type="domain" description="Phorbol-ester/DAG-type" evidence="19">
    <location>
        <begin position="165"/>
        <end position="212"/>
    </location>
</feature>
<evidence type="ECO:0000256" key="14">
    <source>
        <dbReference type="ARBA" id="ARBA00022843"/>
    </source>
</evidence>
<dbReference type="Gene3D" id="1.10.10.10">
    <property type="entry name" value="Winged helix-like DNA-binding domain superfamily/Winged helix DNA-binding domain"/>
    <property type="match status" value="1"/>
</dbReference>
<keyword evidence="10 18" id="KW-0227">DNA damage</keyword>
<keyword evidence="16 18" id="KW-0234">DNA repair</keyword>
<dbReference type="InterPro" id="IPR014857">
    <property type="entry name" value="Nse1_RING_C4HC3-type"/>
</dbReference>
<accession>A0ABN8R1S0</accession>
<evidence type="ECO:0000256" key="5">
    <source>
        <dbReference type="ARBA" id="ARBA00012483"/>
    </source>
</evidence>
<evidence type="ECO:0000256" key="8">
    <source>
        <dbReference type="ARBA" id="ARBA00022679"/>
    </source>
</evidence>
<keyword evidence="15 18" id="KW-0233">DNA recombination</keyword>
<keyword evidence="14" id="KW-0832">Ubl conjugation</keyword>
<gene>
    <name evidence="20" type="ORF">PLOB_00013591</name>
</gene>
<proteinExistence type="inferred from homology"/>
<evidence type="ECO:0000256" key="15">
    <source>
        <dbReference type="ARBA" id="ARBA00023172"/>
    </source>
</evidence>
<comment type="caution">
    <text evidence="20">The sequence shown here is derived from an EMBL/GenBank/DDBJ whole genome shotgun (WGS) entry which is preliminary data.</text>
</comment>
<keyword evidence="7" id="KW-0158">Chromosome</keyword>
<keyword evidence="9 18" id="KW-0479">Metal-binding</keyword>
<evidence type="ECO:0000256" key="18">
    <source>
        <dbReference type="RuleBase" id="RU368018"/>
    </source>
</evidence>
<organism evidence="20 21">
    <name type="scientific">Porites lobata</name>
    <dbReference type="NCBI Taxonomy" id="104759"/>
    <lineage>
        <taxon>Eukaryota</taxon>
        <taxon>Metazoa</taxon>
        <taxon>Cnidaria</taxon>
        <taxon>Anthozoa</taxon>
        <taxon>Hexacorallia</taxon>
        <taxon>Scleractinia</taxon>
        <taxon>Fungiina</taxon>
        <taxon>Poritidae</taxon>
        <taxon>Porites</taxon>
    </lineage>
</organism>
<dbReference type="InterPro" id="IPR011513">
    <property type="entry name" value="Nse1"/>
</dbReference>
<evidence type="ECO:0000256" key="16">
    <source>
        <dbReference type="ARBA" id="ARBA00023204"/>
    </source>
</evidence>
<keyword evidence="13 18" id="KW-0862">Zinc</keyword>
<evidence type="ECO:0000256" key="3">
    <source>
        <dbReference type="ARBA" id="ARBA00004286"/>
    </source>
</evidence>
<evidence type="ECO:0000256" key="9">
    <source>
        <dbReference type="ARBA" id="ARBA00022723"/>
    </source>
</evidence>
<evidence type="ECO:0000256" key="1">
    <source>
        <dbReference type="ARBA" id="ARBA00000900"/>
    </source>
</evidence>
<comment type="subunit">
    <text evidence="18">Component of the Smc5-Smc6 complex.</text>
</comment>
<evidence type="ECO:0000256" key="7">
    <source>
        <dbReference type="ARBA" id="ARBA00022454"/>
    </source>
</evidence>
<evidence type="ECO:0000256" key="17">
    <source>
        <dbReference type="ARBA" id="ARBA00023242"/>
    </source>
</evidence>
<keyword evidence="21" id="KW-1185">Reference proteome</keyword>
<sequence>MRESQRLFLRSLMSKQFLSEKETINMYRKACNAFGDDGAPENFVNFVEAVNKNLRSLDMEIRQGISEDSGAVHYGLVNTAEDEHSKMATDFSPNEITFFKKVMDAIVTSTDGTVSSLEAMNIGPDLEKRINITRAEELLRRLVKDQWMSESTGSYSLGPRAMLELHPYLKRVYEDDIVDCMMCHTIAIKGQCCTQCDGKIHKRCAARYFQGR</sequence>
<reference evidence="20 21" key="1">
    <citation type="submission" date="2022-05" db="EMBL/GenBank/DDBJ databases">
        <authorList>
            <consortium name="Genoscope - CEA"/>
            <person name="William W."/>
        </authorList>
    </citation>
    <scope>NUCLEOTIDE SEQUENCE [LARGE SCALE GENOMIC DNA]</scope>
</reference>
<evidence type="ECO:0000256" key="6">
    <source>
        <dbReference type="ARBA" id="ARBA00019422"/>
    </source>
</evidence>
<dbReference type="EMBL" id="CALNXK010000180">
    <property type="protein sequence ID" value="CAH3173273.1"/>
    <property type="molecule type" value="Genomic_DNA"/>
</dbReference>
<evidence type="ECO:0000313" key="21">
    <source>
        <dbReference type="Proteomes" id="UP001159405"/>
    </source>
</evidence>
<protein>
    <recommendedName>
        <fullName evidence="6 18">Non-structural maintenance of chromosomes element 1 homolog</fullName>
        <ecNumber evidence="5 18">2.3.2.27</ecNumber>
    </recommendedName>
</protein>
<keyword evidence="12 18" id="KW-0833">Ubl conjugation pathway</keyword>
<name>A0ABN8R1S0_9CNID</name>
<keyword evidence="17 18" id="KW-0539">Nucleus</keyword>
<keyword evidence="11 18" id="KW-0863">Zinc-finger</keyword>
<comment type="catalytic activity">
    <reaction evidence="1 18">
        <text>S-ubiquitinyl-[E2 ubiquitin-conjugating enzyme]-L-cysteine + [acceptor protein]-L-lysine = [E2 ubiquitin-conjugating enzyme]-L-cysteine + N(6)-ubiquitinyl-[acceptor protein]-L-lysine.</text>
        <dbReference type="EC" id="2.3.2.27"/>
    </reaction>
</comment>
<dbReference type="Gene3D" id="3.30.40.10">
    <property type="entry name" value="Zinc/RING finger domain, C3HC4 (zinc finger)"/>
    <property type="match status" value="1"/>
</dbReference>
<comment type="subcellular location">
    <subcellularLocation>
        <location evidence="3">Chromosome</location>
    </subcellularLocation>
    <subcellularLocation>
        <location evidence="2 18">Nucleus</location>
    </subcellularLocation>
</comment>
<dbReference type="InterPro" id="IPR013083">
    <property type="entry name" value="Znf_RING/FYVE/PHD"/>
</dbReference>
<keyword evidence="8 18" id="KW-0808">Transferase</keyword>
<evidence type="ECO:0000256" key="2">
    <source>
        <dbReference type="ARBA" id="ARBA00004123"/>
    </source>
</evidence>
<evidence type="ECO:0000256" key="4">
    <source>
        <dbReference type="ARBA" id="ARBA00010258"/>
    </source>
</evidence>
<evidence type="ECO:0000313" key="20">
    <source>
        <dbReference type="EMBL" id="CAH3173273.1"/>
    </source>
</evidence>
<dbReference type="Pfam" id="PF07574">
    <property type="entry name" value="SMC_Nse1"/>
    <property type="match status" value="2"/>
</dbReference>
<evidence type="ECO:0000256" key="12">
    <source>
        <dbReference type="ARBA" id="ARBA00022786"/>
    </source>
</evidence>
<dbReference type="EC" id="2.3.2.27" evidence="5 18"/>
<dbReference type="Gene3D" id="3.90.1150.220">
    <property type="match status" value="1"/>
</dbReference>
<evidence type="ECO:0000259" key="19">
    <source>
        <dbReference type="PROSITE" id="PS50081"/>
    </source>
</evidence>
<comment type="similarity">
    <text evidence="4 18">Belongs to the NSE1 family.</text>
</comment>
<dbReference type="PROSITE" id="PS50081">
    <property type="entry name" value="ZF_DAG_PE_2"/>
    <property type="match status" value="1"/>
</dbReference>
<dbReference type="Proteomes" id="UP001159405">
    <property type="component" value="Unassembled WGS sequence"/>
</dbReference>
<dbReference type="InterPro" id="IPR002219">
    <property type="entry name" value="PKC_DAG/PE"/>
</dbReference>
<evidence type="ECO:0000256" key="10">
    <source>
        <dbReference type="ARBA" id="ARBA00022763"/>
    </source>
</evidence>
<dbReference type="PANTHER" id="PTHR20973">
    <property type="entry name" value="NON-SMC ELEMENT 1-RELATED"/>
    <property type="match status" value="1"/>
</dbReference>